<dbReference type="RefSeq" id="WP_416207320.1">
    <property type="nucleotide sequence ID" value="NZ_JBBKTX010000031.1"/>
</dbReference>
<gene>
    <name evidence="2" type="ORF">WG929_18820</name>
</gene>
<comment type="caution">
    <text evidence="2">The sequence shown here is derived from an EMBL/GenBank/DDBJ whole genome shotgun (WGS) entry which is preliminary data.</text>
</comment>
<evidence type="ECO:0000256" key="1">
    <source>
        <dbReference type="SAM" id="Phobius"/>
    </source>
</evidence>
<dbReference type="EMBL" id="JBBKTX010000031">
    <property type="protein sequence ID" value="MFK4754464.1"/>
    <property type="molecule type" value="Genomic_DNA"/>
</dbReference>
<protein>
    <submittedName>
        <fullName evidence="2">Zinc metallopeptidase</fullName>
    </submittedName>
</protein>
<keyword evidence="1" id="KW-0812">Transmembrane</keyword>
<evidence type="ECO:0000313" key="2">
    <source>
        <dbReference type="EMBL" id="MFK4754464.1"/>
    </source>
</evidence>
<reference evidence="2 3" key="1">
    <citation type="submission" date="2024-03" db="EMBL/GenBank/DDBJ databases">
        <title>High-quality draft genome sequence of Oceanobacter sp. wDCs-4.</title>
        <authorList>
            <person name="Dong C."/>
        </authorList>
    </citation>
    <scope>NUCLEOTIDE SEQUENCE [LARGE SCALE GENOMIC DNA]</scope>
    <source>
        <strain evidence="3">wDCs-4</strain>
    </source>
</reference>
<dbReference type="Pfam" id="PF04298">
    <property type="entry name" value="Zn_peptidase_2"/>
    <property type="match status" value="1"/>
</dbReference>
<dbReference type="Proteomes" id="UP001620597">
    <property type="component" value="Unassembled WGS sequence"/>
</dbReference>
<keyword evidence="1" id="KW-1133">Transmembrane helix</keyword>
<feature type="transmembrane region" description="Helical" evidence="1">
    <location>
        <begin position="200"/>
        <end position="220"/>
    </location>
</feature>
<keyword evidence="3" id="KW-1185">Reference proteome</keyword>
<dbReference type="PANTHER" id="PTHR36434:SF1">
    <property type="entry name" value="MEMBRANE PROTEASE YUGP-RELATED"/>
    <property type="match status" value="1"/>
</dbReference>
<name>A0ABW8NNI0_9GAMM</name>
<evidence type="ECO:0000313" key="3">
    <source>
        <dbReference type="Proteomes" id="UP001620597"/>
    </source>
</evidence>
<dbReference type="InterPro" id="IPR007395">
    <property type="entry name" value="Zn_peptidase_2"/>
</dbReference>
<dbReference type="PANTHER" id="PTHR36434">
    <property type="entry name" value="MEMBRANE PROTEASE YUGP-RELATED"/>
    <property type="match status" value="1"/>
</dbReference>
<keyword evidence="1" id="KW-0472">Membrane</keyword>
<sequence length="226" mass="25166">MLMIVGVVLLLLALILPGVWVRHVLVRHSSARVDFPGTGGDMARHLVNKLQLANVVVEATEQGDHYDPQQRAVRLTADKLDGKSLTAVVVAAHEVGHAWQHQRGERMFYWRQGLVTLAIWMQRLAPVALLLSPLLLAVQPGLSRWTLLAAVLAMSINALVQLVTLPVELDASFNKALPLLQQGQYLDQQDMVAARQILKAAALTYVAGSLASLLNVWRWLRFLRRW</sequence>
<proteinExistence type="predicted"/>
<feature type="transmembrane region" description="Helical" evidence="1">
    <location>
        <begin position="117"/>
        <end position="138"/>
    </location>
</feature>
<accession>A0ABW8NNI0</accession>
<feature type="transmembrane region" description="Helical" evidence="1">
    <location>
        <begin position="145"/>
        <end position="165"/>
    </location>
</feature>
<organism evidence="2 3">
    <name type="scientific">Oceanobacter antarcticus</name>
    <dbReference type="NCBI Taxonomy" id="3133425"/>
    <lineage>
        <taxon>Bacteria</taxon>
        <taxon>Pseudomonadati</taxon>
        <taxon>Pseudomonadota</taxon>
        <taxon>Gammaproteobacteria</taxon>
        <taxon>Oceanospirillales</taxon>
        <taxon>Oceanospirillaceae</taxon>
        <taxon>Oceanobacter</taxon>
    </lineage>
</organism>